<evidence type="ECO:0000256" key="2">
    <source>
        <dbReference type="ARBA" id="ARBA00007277"/>
    </source>
</evidence>
<dbReference type="Proteomes" id="UP000320333">
    <property type="component" value="Unassembled WGS sequence"/>
</dbReference>
<evidence type="ECO:0000313" key="9">
    <source>
        <dbReference type="EMBL" id="TPX73889.1"/>
    </source>
</evidence>
<accession>A0A507FC22</accession>
<keyword evidence="7" id="KW-0472">Membrane</keyword>
<dbReference type="InterPro" id="IPR030395">
    <property type="entry name" value="GP_PDE_dom"/>
</dbReference>
<keyword evidence="5" id="KW-1133">Transmembrane helix</keyword>
<evidence type="ECO:0000256" key="4">
    <source>
        <dbReference type="ARBA" id="ARBA00022801"/>
    </source>
</evidence>
<dbReference type="EMBL" id="QEAP01000158">
    <property type="protein sequence ID" value="TPX73889.1"/>
    <property type="molecule type" value="Genomic_DNA"/>
</dbReference>
<gene>
    <name evidence="9" type="ORF">CcCBS67573_g04833</name>
</gene>
<proteinExistence type="inferred from homology"/>
<evidence type="ECO:0000259" key="8">
    <source>
        <dbReference type="PROSITE" id="PS51704"/>
    </source>
</evidence>
<name>A0A507FC22_9FUNG</name>
<protein>
    <recommendedName>
        <fullName evidence="8">GP-PDE domain-containing protein</fullName>
    </recommendedName>
</protein>
<evidence type="ECO:0000256" key="3">
    <source>
        <dbReference type="ARBA" id="ARBA00022692"/>
    </source>
</evidence>
<evidence type="ECO:0000256" key="7">
    <source>
        <dbReference type="ARBA" id="ARBA00023136"/>
    </source>
</evidence>
<dbReference type="OrthoDB" id="1058301at2759"/>
<keyword evidence="3" id="KW-0812">Transmembrane</keyword>
<reference evidence="9 10" key="1">
    <citation type="journal article" date="2019" name="Sci. Rep.">
        <title>Comparative genomics of chytrid fungi reveal insights into the obligate biotrophic and pathogenic lifestyle of Synchytrium endobioticum.</title>
        <authorList>
            <person name="van de Vossenberg B.T.L.H."/>
            <person name="Warris S."/>
            <person name="Nguyen H.D.T."/>
            <person name="van Gent-Pelzer M.P.E."/>
            <person name="Joly D.L."/>
            <person name="van de Geest H.C."/>
            <person name="Bonants P.J.M."/>
            <person name="Smith D.S."/>
            <person name="Levesque C.A."/>
            <person name="van der Lee T.A.J."/>
        </authorList>
    </citation>
    <scope>NUCLEOTIDE SEQUENCE [LARGE SCALE GENOMIC DNA]</scope>
    <source>
        <strain evidence="9 10">CBS 675.73</strain>
    </source>
</reference>
<dbReference type="PANTHER" id="PTHR42758:SF2">
    <property type="entry name" value="PHOSPHATIDYLGLYCEROL PHOSPHOLIPASE C"/>
    <property type="match status" value="1"/>
</dbReference>
<dbReference type="AlphaFoldDB" id="A0A507FC22"/>
<evidence type="ECO:0000313" key="10">
    <source>
        <dbReference type="Proteomes" id="UP000320333"/>
    </source>
</evidence>
<keyword evidence="4" id="KW-0378">Hydrolase</keyword>
<dbReference type="STRING" id="246404.A0A507FC22"/>
<dbReference type="PANTHER" id="PTHR42758">
    <property type="entry name" value="PHOSPHATIDYLGLYCEROL PHOSPHOLIPASE C"/>
    <property type="match status" value="1"/>
</dbReference>
<comment type="subcellular location">
    <subcellularLocation>
        <location evidence="1">Membrane</location>
    </subcellularLocation>
</comment>
<dbReference type="InterPro" id="IPR052271">
    <property type="entry name" value="GDPD-Related"/>
</dbReference>
<evidence type="ECO:0000256" key="1">
    <source>
        <dbReference type="ARBA" id="ARBA00004370"/>
    </source>
</evidence>
<sequence length="420" mass="47525">MPLFLGLSSLPPTPDRLPAFASAMPLLSHRGGSLERIENTLGSFRNSASLQTPLILEMDLCMTKDGQIAVFHDNDMMRLCGVPGRIEDFSYEQLPLLLVPTVLVGKVSESDTQARMIPLFEQVLSEFPGFPMSVDVKHGSEEMIIKTGKLIQKYKREQLTIWGSFLSKQSDCCYKHFGSKIPLFFSIRRFFLSWFLSLFGLTRWMHYRESHALLPNFWLFLRPSWFADLNREGISVTIWGMHKDIGKGPNGGINTIEGFERVRKAGANGIGTDSPSLLKSKYTNNHPLNVWGAARWNEFLKENFTGRSFADKNSTVSYTLPSMLQEPAQDRYIHAFETYKYHALQYSAKIIACNLMQPINHLAPIPRVAPELRLARHHTHAPLQKASHGTLKENQICILSQQGIVSSNITPSRLTFQQSP</sequence>
<dbReference type="GO" id="GO:0034479">
    <property type="term" value="F:phosphatidylglycerol phospholipase C activity"/>
    <property type="evidence" value="ECO:0007669"/>
    <property type="project" value="TreeGrafter"/>
</dbReference>
<dbReference type="GO" id="GO:0046475">
    <property type="term" value="P:glycerophospholipid catabolic process"/>
    <property type="evidence" value="ECO:0007669"/>
    <property type="project" value="TreeGrafter"/>
</dbReference>
<dbReference type="GO" id="GO:0005737">
    <property type="term" value="C:cytoplasm"/>
    <property type="evidence" value="ECO:0007669"/>
    <property type="project" value="UniProtKB-ARBA"/>
</dbReference>
<evidence type="ECO:0000256" key="6">
    <source>
        <dbReference type="ARBA" id="ARBA00023098"/>
    </source>
</evidence>
<feature type="domain" description="GP-PDE" evidence="8">
    <location>
        <begin position="24"/>
        <end position="282"/>
    </location>
</feature>
<dbReference type="Gene3D" id="3.20.20.190">
    <property type="entry name" value="Phosphatidylinositol (PI) phosphodiesterase"/>
    <property type="match status" value="1"/>
</dbReference>
<dbReference type="InterPro" id="IPR017946">
    <property type="entry name" value="PLC-like_Pdiesterase_TIM-brl"/>
</dbReference>
<comment type="similarity">
    <text evidence="2">Belongs to the glycerophosphoryl diester phosphodiesterase family.</text>
</comment>
<dbReference type="PROSITE" id="PS51704">
    <property type="entry name" value="GP_PDE"/>
    <property type="match status" value="1"/>
</dbReference>
<organism evidence="9 10">
    <name type="scientific">Chytriomyces confervae</name>
    <dbReference type="NCBI Taxonomy" id="246404"/>
    <lineage>
        <taxon>Eukaryota</taxon>
        <taxon>Fungi</taxon>
        <taxon>Fungi incertae sedis</taxon>
        <taxon>Chytridiomycota</taxon>
        <taxon>Chytridiomycota incertae sedis</taxon>
        <taxon>Chytridiomycetes</taxon>
        <taxon>Chytridiales</taxon>
        <taxon>Chytriomycetaceae</taxon>
        <taxon>Chytriomyces</taxon>
    </lineage>
</organism>
<dbReference type="SUPFAM" id="SSF51695">
    <property type="entry name" value="PLC-like phosphodiesterases"/>
    <property type="match status" value="1"/>
</dbReference>
<comment type="caution">
    <text evidence="9">The sequence shown here is derived from an EMBL/GenBank/DDBJ whole genome shotgun (WGS) entry which is preliminary data.</text>
</comment>
<dbReference type="GO" id="GO:0016020">
    <property type="term" value="C:membrane"/>
    <property type="evidence" value="ECO:0007669"/>
    <property type="project" value="UniProtKB-SubCell"/>
</dbReference>
<evidence type="ECO:0000256" key="5">
    <source>
        <dbReference type="ARBA" id="ARBA00022989"/>
    </source>
</evidence>
<keyword evidence="10" id="KW-1185">Reference proteome</keyword>
<dbReference type="Pfam" id="PF03009">
    <property type="entry name" value="GDPD"/>
    <property type="match status" value="1"/>
</dbReference>
<keyword evidence="6" id="KW-0443">Lipid metabolism</keyword>